<protein>
    <recommendedName>
        <fullName evidence="7">Signal transduction histidine kinase internal region domain-containing protein</fullName>
    </recommendedName>
</protein>
<evidence type="ECO:0000259" key="2">
    <source>
        <dbReference type="Pfam" id="PF02518"/>
    </source>
</evidence>
<dbReference type="GO" id="GO:0016020">
    <property type="term" value="C:membrane"/>
    <property type="evidence" value="ECO:0007669"/>
    <property type="project" value="InterPro"/>
</dbReference>
<dbReference type="Pfam" id="PF06580">
    <property type="entry name" value="His_kinase"/>
    <property type="match status" value="1"/>
</dbReference>
<dbReference type="InterPro" id="IPR036890">
    <property type="entry name" value="HATPase_C_sf"/>
</dbReference>
<dbReference type="InterPro" id="IPR013783">
    <property type="entry name" value="Ig-like_fold"/>
</dbReference>
<keyword evidence="1" id="KW-0812">Transmembrane</keyword>
<evidence type="ECO:0000313" key="6">
    <source>
        <dbReference type="Proteomes" id="UP000239800"/>
    </source>
</evidence>
<keyword evidence="1" id="KW-0472">Membrane</keyword>
<dbReference type="EMBL" id="MQUB01000001">
    <property type="protein sequence ID" value="PQB05400.1"/>
    <property type="molecule type" value="Genomic_DNA"/>
</dbReference>
<evidence type="ECO:0000256" key="1">
    <source>
        <dbReference type="SAM" id="Phobius"/>
    </source>
</evidence>
<dbReference type="InterPro" id="IPR003594">
    <property type="entry name" value="HATPase_dom"/>
</dbReference>
<evidence type="ECO:0000313" key="5">
    <source>
        <dbReference type="EMBL" id="PQB05400.1"/>
    </source>
</evidence>
<evidence type="ECO:0000259" key="3">
    <source>
        <dbReference type="Pfam" id="PF06580"/>
    </source>
</evidence>
<sequence>MSIGFAQQADLHKQYTYYDGLPSDNVLEIGQDSLGLIYIKSDKGTSLFNGGEFSDLTEEPALNFISKTDSLAVSLYNVLADRTVNVTFMDLQGSWWVGTEGSGLWYFPTGNSGKQNVFIQYIGLNNDREEFPGSQLTIPHQYETLTIGYASPDYTALGRQQFRYKIEGVHQDWVLTRDNKVQFTALPHGETYTFSVAVQDAGGNWSEPATLAMKFEQAFYQSRMFFGLIGVLVIALIWASTRWFFKRQANWAKMNTQLMELEGQALQSQMNPHFVFNSLNSIQSFVSSGDELKAEVYLAKFSDLLRKTLESSKKTRIPLSDEINMLERYLELESMRFGDRLNYSLEVDEKLETDLIQVPAMLIQPFVENAIVHGIGPKPSGGEVKVSFDKVDDKTLLCRVKDNGVGRNKTQNTLHQSMGTDIVRRRLELMGPNENGQVEYIDLVDEKEQSKGTEVIIRIPL</sequence>
<feature type="domain" description="Signal transduction histidine kinase internal region" evidence="3">
    <location>
        <begin position="262"/>
        <end position="341"/>
    </location>
</feature>
<feature type="domain" description="Histidine kinase/HSP90-like ATPase" evidence="2">
    <location>
        <begin position="362"/>
        <end position="461"/>
    </location>
</feature>
<keyword evidence="1" id="KW-1133">Transmembrane helix</keyword>
<comment type="caution">
    <text evidence="5">The sequence shown here is derived from an EMBL/GenBank/DDBJ whole genome shotgun (WGS) entry which is preliminary data.</text>
</comment>
<gene>
    <name evidence="5" type="ORF">BST85_11250</name>
</gene>
<dbReference type="Pfam" id="PF07495">
    <property type="entry name" value="Y_Y_Y"/>
    <property type="match status" value="1"/>
</dbReference>
<keyword evidence="6" id="KW-1185">Reference proteome</keyword>
<evidence type="ECO:0008006" key="7">
    <source>
        <dbReference type="Google" id="ProtNLM"/>
    </source>
</evidence>
<dbReference type="SUPFAM" id="SSF55874">
    <property type="entry name" value="ATPase domain of HSP90 chaperone/DNA topoisomerase II/histidine kinase"/>
    <property type="match status" value="1"/>
</dbReference>
<evidence type="ECO:0000259" key="4">
    <source>
        <dbReference type="Pfam" id="PF07495"/>
    </source>
</evidence>
<dbReference type="InterPro" id="IPR010559">
    <property type="entry name" value="Sig_transdc_His_kin_internal"/>
</dbReference>
<reference evidence="5 6" key="1">
    <citation type="submission" date="2016-11" db="EMBL/GenBank/DDBJ databases">
        <title>Trade-off between light-utilization and light-protection in marine flavobacteria.</title>
        <authorList>
            <person name="Kumagai Y."/>
        </authorList>
    </citation>
    <scope>NUCLEOTIDE SEQUENCE [LARGE SCALE GENOMIC DNA]</scope>
    <source>
        <strain evidence="5 6">NBRC 107741</strain>
    </source>
</reference>
<proteinExistence type="predicted"/>
<dbReference type="InterPro" id="IPR050640">
    <property type="entry name" value="Bact_2-comp_sensor_kinase"/>
</dbReference>
<dbReference type="AlphaFoldDB" id="A0A2S7KS12"/>
<dbReference type="Gene3D" id="3.30.565.10">
    <property type="entry name" value="Histidine kinase-like ATPase, C-terminal domain"/>
    <property type="match status" value="1"/>
</dbReference>
<dbReference type="GO" id="GO:0000155">
    <property type="term" value="F:phosphorelay sensor kinase activity"/>
    <property type="evidence" value="ECO:0007669"/>
    <property type="project" value="InterPro"/>
</dbReference>
<dbReference type="PANTHER" id="PTHR34220:SF7">
    <property type="entry name" value="SENSOR HISTIDINE KINASE YPDA"/>
    <property type="match status" value="1"/>
</dbReference>
<name>A0A2S7KS12_9FLAO</name>
<organism evidence="5 6">
    <name type="scientific">Aureitalea marina</name>
    <dbReference type="NCBI Taxonomy" id="930804"/>
    <lineage>
        <taxon>Bacteria</taxon>
        <taxon>Pseudomonadati</taxon>
        <taxon>Bacteroidota</taxon>
        <taxon>Flavobacteriia</taxon>
        <taxon>Flavobacteriales</taxon>
        <taxon>Flavobacteriaceae</taxon>
        <taxon>Aureitalea</taxon>
    </lineage>
</organism>
<dbReference type="Gene3D" id="2.60.40.10">
    <property type="entry name" value="Immunoglobulins"/>
    <property type="match status" value="1"/>
</dbReference>
<feature type="domain" description="Two component regulator three Y" evidence="4">
    <location>
        <begin position="154"/>
        <end position="211"/>
    </location>
</feature>
<dbReference type="PANTHER" id="PTHR34220">
    <property type="entry name" value="SENSOR HISTIDINE KINASE YPDA"/>
    <property type="match status" value="1"/>
</dbReference>
<dbReference type="Proteomes" id="UP000239800">
    <property type="component" value="Unassembled WGS sequence"/>
</dbReference>
<feature type="transmembrane region" description="Helical" evidence="1">
    <location>
        <begin position="224"/>
        <end position="245"/>
    </location>
</feature>
<dbReference type="Pfam" id="PF02518">
    <property type="entry name" value="HATPase_c"/>
    <property type="match status" value="1"/>
</dbReference>
<dbReference type="InterPro" id="IPR011123">
    <property type="entry name" value="Y_Y_Y"/>
</dbReference>
<accession>A0A2S7KS12</accession>